<name>A0A2C8BB75_9ACTN</name>
<dbReference type="EMBL" id="LT618793">
    <property type="protein sequence ID" value="SCQ78511.1"/>
    <property type="molecule type" value="Genomic_DNA"/>
</dbReference>
<dbReference type="AlphaFoldDB" id="A0A2C8BB75"/>
<proteinExistence type="predicted"/>
<feature type="compositionally biased region" description="Basic and acidic residues" evidence="1">
    <location>
        <begin position="720"/>
        <end position="729"/>
    </location>
</feature>
<gene>
    <name evidence="2" type="ORF">PFR_JS23_1121</name>
</gene>
<evidence type="ECO:0000313" key="3">
    <source>
        <dbReference type="Proteomes" id="UP000250080"/>
    </source>
</evidence>
<evidence type="ECO:0000256" key="1">
    <source>
        <dbReference type="SAM" id="MobiDB-lite"/>
    </source>
</evidence>
<accession>A0A2C8BB75</accession>
<feature type="region of interest" description="Disordered" evidence="1">
    <location>
        <begin position="706"/>
        <end position="729"/>
    </location>
</feature>
<organism evidence="2 3">
    <name type="scientific">Propionibacterium freudenreichii</name>
    <dbReference type="NCBI Taxonomy" id="1744"/>
    <lineage>
        <taxon>Bacteria</taxon>
        <taxon>Bacillati</taxon>
        <taxon>Actinomycetota</taxon>
        <taxon>Actinomycetes</taxon>
        <taxon>Propionibacteriales</taxon>
        <taxon>Propionibacteriaceae</taxon>
        <taxon>Propionibacterium</taxon>
    </lineage>
</organism>
<sequence length="729" mass="81983">MTSARLRFALEQLTSGDWQLFERFCSEFLVPEFPGFRTTATPSGDRGRDGEVFTLDSVAHTGFQFSVTSDWRTKIRSTFRTLIDNGIVYQRLIYCTSQQIGSLADGLKGELWDEQSILLDVRDREWFCERELTSPEREVSSAELVERVVTPIVNSRGIAKVAGSPLSSGEAKVALVHLALNAEDRAGDRNLTKTSFDALVQSVLVDTSQENLLTEAEIIDRVRALAPHGADSQVAALTKSALDRLSRKHGPVKHHSSHGGYHLSYEATEAWKEDAAAYILEQQSLEEDLAAAAYGYVEILDSDAEQLKAESKTLRIALEAVMFRSGESFAAAVEGGDPARVSVDEMVEQVTALGLPLKLHPTQAVRAILEVISNPAEATRRHLTRVLDAYTLLAFLQQTPDVQKAMSRVFDNAKVWLDTSAVLPLVAETLIDDPSERLQTTLLNSATSSGLSLFVTDGVVEEIHYHLERCISYLRQGNGRYGPPPFLYAAYMLSGRDERQFPKWAEDIRGEIDPDRDIEEYLAEKFNIRLNDLAEFAEKADQTLRAATMELFSKRRSRSYDGQADRTQKVIDRLAIHDMESVVGIIELRRNAKPALGHEVWWLTLDKTAFRLSSWLRQQMGREAPDTPALSPDYLSQLLRLGPLRRNLDSDEVRRLPLIIDVTRLETVPPKLIEIARSTRESMEGLDERRIRREVRDALHKARTELRRSHDYGQAAESSVAERLRVQRS</sequence>
<protein>
    <submittedName>
        <fullName evidence="2">Uncharacterized protein</fullName>
    </submittedName>
</protein>
<dbReference type="RefSeq" id="WP_041704163.1">
    <property type="nucleotide sequence ID" value="NZ_CCYS01000012.1"/>
</dbReference>
<dbReference type="Proteomes" id="UP000250080">
    <property type="component" value="Chromosome I"/>
</dbReference>
<reference evidence="2 3" key="1">
    <citation type="submission" date="2016-09" db="EMBL/GenBank/DDBJ databases">
        <authorList>
            <person name="Laine KS P."/>
        </authorList>
    </citation>
    <scope>NUCLEOTIDE SEQUENCE [LARGE SCALE GENOMIC DNA]</scope>
    <source>
        <strain evidence="2">PFRJS-23</strain>
    </source>
</reference>
<evidence type="ECO:0000313" key="2">
    <source>
        <dbReference type="EMBL" id="SCQ78511.1"/>
    </source>
</evidence>